<evidence type="ECO:0000313" key="1">
    <source>
        <dbReference type="EMBL" id="MPC34506.1"/>
    </source>
</evidence>
<dbReference type="AlphaFoldDB" id="A0A5B7EMS9"/>
<accession>A0A5B7EMS9</accession>
<proteinExistence type="predicted"/>
<organism evidence="1 2">
    <name type="scientific">Portunus trituberculatus</name>
    <name type="common">Swimming crab</name>
    <name type="synonym">Neptunus trituberculatus</name>
    <dbReference type="NCBI Taxonomy" id="210409"/>
    <lineage>
        <taxon>Eukaryota</taxon>
        <taxon>Metazoa</taxon>
        <taxon>Ecdysozoa</taxon>
        <taxon>Arthropoda</taxon>
        <taxon>Crustacea</taxon>
        <taxon>Multicrustacea</taxon>
        <taxon>Malacostraca</taxon>
        <taxon>Eumalacostraca</taxon>
        <taxon>Eucarida</taxon>
        <taxon>Decapoda</taxon>
        <taxon>Pleocyemata</taxon>
        <taxon>Brachyura</taxon>
        <taxon>Eubrachyura</taxon>
        <taxon>Portunoidea</taxon>
        <taxon>Portunidae</taxon>
        <taxon>Portuninae</taxon>
        <taxon>Portunus</taxon>
    </lineage>
</organism>
<dbReference type="EMBL" id="VSRR010003069">
    <property type="protein sequence ID" value="MPC34506.1"/>
    <property type="molecule type" value="Genomic_DNA"/>
</dbReference>
<comment type="caution">
    <text evidence="1">The sequence shown here is derived from an EMBL/GenBank/DDBJ whole genome shotgun (WGS) entry which is preliminary data.</text>
</comment>
<dbReference type="Proteomes" id="UP000324222">
    <property type="component" value="Unassembled WGS sequence"/>
</dbReference>
<protein>
    <submittedName>
        <fullName evidence="1">Uncharacterized protein</fullName>
    </submittedName>
</protein>
<reference evidence="1 2" key="1">
    <citation type="submission" date="2019-05" db="EMBL/GenBank/DDBJ databases">
        <title>Another draft genome of Portunus trituberculatus and its Hox gene families provides insights of decapod evolution.</title>
        <authorList>
            <person name="Jeong J.-H."/>
            <person name="Song I."/>
            <person name="Kim S."/>
            <person name="Choi T."/>
            <person name="Kim D."/>
            <person name="Ryu S."/>
            <person name="Kim W."/>
        </authorList>
    </citation>
    <scope>NUCLEOTIDE SEQUENCE [LARGE SCALE GENOMIC DNA]</scope>
    <source>
        <tissue evidence="1">Muscle</tissue>
    </source>
</reference>
<gene>
    <name evidence="1" type="ORF">E2C01_027898</name>
</gene>
<sequence length="139" mass="14997">MLSSFAMDVHITESSAPGELWAAGGSIEERWRGVSEPLPRQQLIGLNGSINVLLVDANRHSHQHVLRPLHHLAVDLQEDVHLGPHLDFLDHGEEVESVALRQGEGRSGGCGGRRAGFARECLGGELRANLSYGPILAQG</sequence>
<name>A0A5B7EMS9_PORTR</name>
<evidence type="ECO:0000313" key="2">
    <source>
        <dbReference type="Proteomes" id="UP000324222"/>
    </source>
</evidence>
<keyword evidence="2" id="KW-1185">Reference proteome</keyword>